<dbReference type="InterPro" id="IPR002550">
    <property type="entry name" value="CNNM"/>
</dbReference>
<evidence type="ECO:0000256" key="2">
    <source>
        <dbReference type="ARBA" id="ARBA00006337"/>
    </source>
</evidence>
<keyword evidence="3 9" id="KW-0812">Transmembrane</keyword>
<dbReference type="CDD" id="cd04590">
    <property type="entry name" value="CBS_pair_CorC_HlyC_assoc"/>
    <property type="match status" value="1"/>
</dbReference>
<keyword evidence="12" id="KW-1185">Reference proteome</keyword>
<evidence type="ECO:0000256" key="5">
    <source>
        <dbReference type="ARBA" id="ARBA00022989"/>
    </source>
</evidence>
<dbReference type="PANTHER" id="PTHR22777:SF17">
    <property type="entry name" value="UPF0053 PROTEIN SLL0260"/>
    <property type="match status" value="1"/>
</dbReference>
<dbReference type="SUPFAM" id="SSF56176">
    <property type="entry name" value="FAD-binding/transporter-associated domain-like"/>
    <property type="match status" value="1"/>
</dbReference>
<keyword evidence="7 9" id="KW-0472">Membrane</keyword>
<evidence type="ECO:0000313" key="11">
    <source>
        <dbReference type="EMBL" id="SHI24176.1"/>
    </source>
</evidence>
<dbReference type="Pfam" id="PF01595">
    <property type="entry name" value="CNNM"/>
    <property type="match status" value="1"/>
</dbReference>
<keyword evidence="6 8" id="KW-0129">CBS domain</keyword>
<dbReference type="InterPro" id="IPR016169">
    <property type="entry name" value="FAD-bd_PCMH_sub2"/>
</dbReference>
<dbReference type="AlphaFoldDB" id="A0A1M5ZIW7"/>
<evidence type="ECO:0000256" key="6">
    <source>
        <dbReference type="ARBA" id="ARBA00023122"/>
    </source>
</evidence>
<dbReference type="Gene3D" id="3.10.580.10">
    <property type="entry name" value="CBS-domain"/>
    <property type="match status" value="1"/>
</dbReference>
<dbReference type="OrthoDB" id="9798188at2"/>
<gene>
    <name evidence="11" type="ORF">SAMN02745229_02316</name>
</gene>
<dbReference type="GO" id="GO:0050660">
    <property type="term" value="F:flavin adenine dinucleotide binding"/>
    <property type="evidence" value="ECO:0007669"/>
    <property type="project" value="InterPro"/>
</dbReference>
<dbReference type="InterPro" id="IPR000644">
    <property type="entry name" value="CBS_dom"/>
</dbReference>
<dbReference type="InterPro" id="IPR036318">
    <property type="entry name" value="FAD-bd_PCMH-like_sf"/>
</dbReference>
<dbReference type="SMART" id="SM01091">
    <property type="entry name" value="CorC_HlyC"/>
    <property type="match status" value="1"/>
</dbReference>
<feature type="transmembrane region" description="Helical" evidence="9">
    <location>
        <begin position="116"/>
        <end position="138"/>
    </location>
</feature>
<feature type="domain" description="CBS" evidence="10">
    <location>
        <begin position="304"/>
        <end position="361"/>
    </location>
</feature>
<proteinExistence type="inferred from homology"/>
<dbReference type="RefSeq" id="WP_073387914.1">
    <property type="nucleotide sequence ID" value="NZ_FQXK01000019.1"/>
</dbReference>
<comment type="subcellular location">
    <subcellularLocation>
        <location evidence="1">Membrane</location>
        <topology evidence="1">Multi-pass membrane protein</topology>
    </subcellularLocation>
</comment>
<comment type="similarity">
    <text evidence="2">Belongs to the UPF0053 family.</text>
</comment>
<name>A0A1M5ZIW7_BUTFI</name>
<keyword evidence="4" id="KW-0677">Repeat</keyword>
<sequence length="452" mass="50947">MDDGGPSAFYFMGLALLLILDVIVYGFGAALHNLKAEDLFGEALEEGEEPSEEENEKVKSSGDAFLSGLISNPTDYVNTVQLFVFILNIIIGRFYVERFGIIVGSAFSVFDETLAHILGQLVTAFLLLYVFLSIGVLLPKKLARRQPKGWAKILSPFIRVLMAVLKPFTKLIELTVHGIMYLFGIRDFDDDTDVTEEEIRSMVSEGQEQGVLQDSEANMITNIFEFSDKEVRDIMTHRNDICGIDGTMNLEDAISFMLQGNNSRFPVFLDNIDHIIGIVHIRDAVQKDSEPDNEKREIRQIRGLMRQPMYVPETRNIESLFHSMQSTKTQIAIVIDEYGQTAGLVSMEDILEEIVGNIMDEYDEDESFITPSGKPGEFVALGRTPIETVEKRFGIDLHEDEFETLNGLLISKMDRIPEEDEKFDVTIDGYNFSIISVQNHMITSVAVKKIIV</sequence>
<dbReference type="FunFam" id="3.10.580.10:FF:000002">
    <property type="entry name" value="Magnesium/cobalt efflux protein CorC"/>
    <property type="match status" value="1"/>
</dbReference>
<keyword evidence="5 9" id="KW-1133">Transmembrane helix</keyword>
<evidence type="ECO:0000313" key="12">
    <source>
        <dbReference type="Proteomes" id="UP000184278"/>
    </source>
</evidence>
<feature type="domain" description="CBS" evidence="10">
    <location>
        <begin position="235"/>
        <end position="294"/>
    </location>
</feature>
<dbReference type="InterPro" id="IPR046342">
    <property type="entry name" value="CBS_dom_sf"/>
</dbReference>
<accession>A0A1M5ZIW7</accession>
<dbReference type="GeneID" id="89510219"/>
<dbReference type="STRING" id="1121131.SAMN02745229_02316"/>
<evidence type="ECO:0000256" key="4">
    <source>
        <dbReference type="ARBA" id="ARBA00022737"/>
    </source>
</evidence>
<evidence type="ECO:0000256" key="3">
    <source>
        <dbReference type="ARBA" id="ARBA00022692"/>
    </source>
</evidence>
<dbReference type="Proteomes" id="UP000184278">
    <property type="component" value="Unassembled WGS sequence"/>
</dbReference>
<protein>
    <submittedName>
        <fullName evidence="11">Putative hemolysin</fullName>
    </submittedName>
</protein>
<reference evidence="12" key="1">
    <citation type="submission" date="2016-11" db="EMBL/GenBank/DDBJ databases">
        <authorList>
            <person name="Varghese N."/>
            <person name="Submissions S."/>
        </authorList>
    </citation>
    <scope>NUCLEOTIDE SEQUENCE [LARGE SCALE GENOMIC DNA]</scope>
    <source>
        <strain evidence="12">DSM 3071</strain>
    </source>
</reference>
<feature type="transmembrane region" description="Helical" evidence="9">
    <location>
        <begin position="76"/>
        <end position="96"/>
    </location>
</feature>
<dbReference type="InterPro" id="IPR044751">
    <property type="entry name" value="Ion_transp-like_CBS"/>
</dbReference>
<evidence type="ECO:0000256" key="8">
    <source>
        <dbReference type="PROSITE-ProRule" id="PRU00703"/>
    </source>
</evidence>
<evidence type="ECO:0000259" key="10">
    <source>
        <dbReference type="PROSITE" id="PS51371"/>
    </source>
</evidence>
<dbReference type="GO" id="GO:0005886">
    <property type="term" value="C:plasma membrane"/>
    <property type="evidence" value="ECO:0007669"/>
    <property type="project" value="TreeGrafter"/>
</dbReference>
<evidence type="ECO:0000256" key="7">
    <source>
        <dbReference type="ARBA" id="ARBA00023136"/>
    </source>
</evidence>
<dbReference type="EMBL" id="FQXK01000019">
    <property type="protein sequence ID" value="SHI24176.1"/>
    <property type="molecule type" value="Genomic_DNA"/>
</dbReference>
<dbReference type="Pfam" id="PF00571">
    <property type="entry name" value="CBS"/>
    <property type="match status" value="2"/>
</dbReference>
<organism evidence="11 12">
    <name type="scientific">Butyrivibrio fibrisolvens DSM 3071</name>
    <dbReference type="NCBI Taxonomy" id="1121131"/>
    <lineage>
        <taxon>Bacteria</taxon>
        <taxon>Bacillati</taxon>
        <taxon>Bacillota</taxon>
        <taxon>Clostridia</taxon>
        <taxon>Lachnospirales</taxon>
        <taxon>Lachnospiraceae</taxon>
        <taxon>Butyrivibrio</taxon>
    </lineage>
</organism>
<feature type="transmembrane region" description="Helical" evidence="9">
    <location>
        <begin position="6"/>
        <end position="27"/>
    </location>
</feature>
<evidence type="ECO:0000256" key="1">
    <source>
        <dbReference type="ARBA" id="ARBA00004141"/>
    </source>
</evidence>
<dbReference type="Gene3D" id="3.30.465.10">
    <property type="match status" value="1"/>
</dbReference>
<evidence type="ECO:0000256" key="9">
    <source>
        <dbReference type="SAM" id="Phobius"/>
    </source>
</evidence>
<dbReference type="Pfam" id="PF03471">
    <property type="entry name" value="CorC_HlyC"/>
    <property type="match status" value="1"/>
</dbReference>
<dbReference type="PROSITE" id="PS51371">
    <property type="entry name" value="CBS"/>
    <property type="match status" value="2"/>
</dbReference>
<dbReference type="PANTHER" id="PTHR22777">
    <property type="entry name" value="HEMOLYSIN-RELATED"/>
    <property type="match status" value="1"/>
</dbReference>
<dbReference type="SUPFAM" id="SSF54631">
    <property type="entry name" value="CBS-domain pair"/>
    <property type="match status" value="1"/>
</dbReference>
<dbReference type="InterPro" id="IPR005170">
    <property type="entry name" value="Transptr-assoc_dom"/>
</dbReference>